<evidence type="ECO:0000256" key="9">
    <source>
        <dbReference type="SAM" id="SignalP"/>
    </source>
</evidence>
<keyword evidence="9" id="KW-0732">Signal</keyword>
<dbReference type="InterPro" id="IPR010920">
    <property type="entry name" value="LSM_dom_sf"/>
</dbReference>
<dbReference type="InterPro" id="IPR023408">
    <property type="entry name" value="MscS_beta-dom_sf"/>
</dbReference>
<feature type="transmembrane region" description="Helical" evidence="8">
    <location>
        <begin position="674"/>
        <end position="691"/>
    </location>
</feature>
<protein>
    <submittedName>
        <fullName evidence="12">Potassium efflux system KefA</fullName>
    </submittedName>
</protein>
<keyword evidence="7" id="KW-0175">Coiled coil</keyword>
<accession>A0A380N0S1</accession>
<reference evidence="12 13" key="1">
    <citation type="submission" date="2018-06" db="EMBL/GenBank/DDBJ databases">
        <authorList>
            <consortium name="Pathogen Informatics"/>
            <person name="Doyle S."/>
        </authorList>
    </citation>
    <scope>NUCLEOTIDE SEQUENCE [LARGE SCALE GENOMIC DNA]</scope>
    <source>
        <strain evidence="12 13">NCTC13337</strain>
    </source>
</reference>
<feature type="transmembrane region" description="Helical" evidence="8">
    <location>
        <begin position="790"/>
        <end position="821"/>
    </location>
</feature>
<feature type="domain" description="Mechanosensitive ion channel transmembrane helices 2/3" evidence="11">
    <location>
        <begin position="770"/>
        <end position="807"/>
    </location>
</feature>
<keyword evidence="13" id="KW-1185">Reference proteome</keyword>
<dbReference type="Gene3D" id="1.10.287.1490">
    <property type="match status" value="1"/>
</dbReference>
<feature type="transmembrane region" description="Helical" evidence="8">
    <location>
        <begin position="407"/>
        <end position="426"/>
    </location>
</feature>
<evidence type="ECO:0000259" key="10">
    <source>
        <dbReference type="Pfam" id="PF00924"/>
    </source>
</evidence>
<dbReference type="Gene3D" id="1.10.287.1260">
    <property type="match status" value="1"/>
</dbReference>
<dbReference type="AlphaFoldDB" id="A0A380N0S1"/>
<feature type="signal peptide" evidence="9">
    <location>
        <begin position="1"/>
        <end position="19"/>
    </location>
</feature>
<feature type="domain" description="Mechanosensitive ion channel MscS" evidence="10">
    <location>
        <begin position="809"/>
        <end position="875"/>
    </location>
</feature>
<evidence type="ECO:0000256" key="8">
    <source>
        <dbReference type="SAM" id="Phobius"/>
    </source>
</evidence>
<evidence type="ECO:0000256" key="4">
    <source>
        <dbReference type="ARBA" id="ARBA00022692"/>
    </source>
</evidence>
<feature type="transmembrane region" description="Helical" evidence="8">
    <location>
        <begin position="523"/>
        <end position="540"/>
    </location>
</feature>
<dbReference type="InterPro" id="IPR006685">
    <property type="entry name" value="MscS_channel_2nd"/>
</dbReference>
<feature type="chain" id="PRO_5016780509" evidence="9">
    <location>
        <begin position="20"/>
        <end position="1006"/>
    </location>
</feature>
<evidence type="ECO:0000259" key="11">
    <source>
        <dbReference type="Pfam" id="PF21088"/>
    </source>
</evidence>
<sequence>MLHRILLLLFCLISQNLFAQPALPPLSSEIIEININKLREDNSRRSQSIHTLQEQLSHSLPAERKIKQDDLSEVRVALDQIQQSIDTLSGQITDSQNRLSNTQNQCDALNARLQKLANPMANNPPSELNDSVHEQFSQCQKQVIALGTQLTLQKSALQLMQKQQKLREIQYQRYNDRFLETSVETDNTDEDLQARLKQLQNDRERLSNELKKPNKDRSERFNQNIALAIVGKQIFITTLHQDFQTIERRLQELQFADITSVSYERILAVQDEISGFEARLLTMKEQLNSNMEFISQQYGLYARQQGDKIPVNIQNRYNILQTSAGNFTQSLNNAMEALTLMHKSVDAQFTALSKSYIQKRYNFGGSWQRLPSIFERQLSALSTFIGQYSVSFKALQQAILSLNSTRILWLIGISITVALITFWLVGYASKLVTKTLNRKRLSFSTRLIIFLFAMTKYNLPYIGLLILLGIIIYLTKLPSPGANLILLIPIFILLISIPHFTIHLLKHSQLLDSADNRKLARPVTISAAIGGILLACVFMAEWILTDPIVIDAFRWLYGVYILIISYPLWQMLRKMRLFLDEHYTDHYTYSILRSIIGLIPIGFLLFGAASVLGYLNFAWLSARYLLTTLLYTLIWIGFLGLIKDLSLTAKRLALTRTNNSVFWAQDVINPIHAILRYGSLIGLIYALLYTFEWNANTPIIAELLNLLHKPLFGSSANDKQFTLMNLLLMGLLIYIVFRTGIWIKSLCYRWIYAKVADTGVRNSLAVFSQYAVVTFGFLFALRIIGIDLTAFTVFAGALGVGIGFGLQTIANNFISGILLLIERPLRNGDIITAGGYDGTVERIGMRTLTMTTFNNESIILPNSDFVTSAFRNWSHSDPIIRVILYFDVMAQYDPQQVERELLAGLRQLVEKDIICDQPPDFIPGVFAWNYSERGMTYRVQYYVNLDTHDYLGARHKVIRTLWQTCRDHGIEIAYPRTNLHFPDSSEEFGQIVRTSTHQNLKNIPNF</sequence>
<feature type="transmembrane region" description="Helical" evidence="8">
    <location>
        <begin position="590"/>
        <end position="615"/>
    </location>
</feature>
<evidence type="ECO:0000313" key="13">
    <source>
        <dbReference type="Proteomes" id="UP000254601"/>
    </source>
</evidence>
<evidence type="ECO:0000256" key="7">
    <source>
        <dbReference type="SAM" id="Coils"/>
    </source>
</evidence>
<name>A0A380N0S1_9GAMM</name>
<gene>
    <name evidence="12" type="primary">kefA</name>
    <name evidence="12" type="ORF">NCTC13337_02386</name>
</gene>
<evidence type="ECO:0000313" key="12">
    <source>
        <dbReference type="EMBL" id="SUO97347.1"/>
    </source>
</evidence>
<feature type="transmembrane region" description="Helical" evidence="8">
    <location>
        <begin position="721"/>
        <end position="743"/>
    </location>
</feature>
<dbReference type="Proteomes" id="UP000254601">
    <property type="component" value="Unassembled WGS sequence"/>
</dbReference>
<organism evidence="12 13">
    <name type="scientific">Suttonella ornithocola</name>
    <dbReference type="NCBI Taxonomy" id="279832"/>
    <lineage>
        <taxon>Bacteria</taxon>
        <taxon>Pseudomonadati</taxon>
        <taxon>Pseudomonadota</taxon>
        <taxon>Gammaproteobacteria</taxon>
        <taxon>Cardiobacteriales</taxon>
        <taxon>Cardiobacteriaceae</taxon>
        <taxon>Suttonella</taxon>
    </lineage>
</organism>
<evidence type="ECO:0000256" key="3">
    <source>
        <dbReference type="ARBA" id="ARBA00022475"/>
    </source>
</evidence>
<feature type="coiled-coil region" evidence="7">
    <location>
        <begin position="189"/>
        <end position="216"/>
    </location>
</feature>
<keyword evidence="6 8" id="KW-0472">Membrane</keyword>
<dbReference type="SUPFAM" id="SSF82689">
    <property type="entry name" value="Mechanosensitive channel protein MscS (YggB), C-terminal domain"/>
    <property type="match status" value="1"/>
</dbReference>
<feature type="transmembrane region" description="Helical" evidence="8">
    <location>
        <begin position="621"/>
        <end position="642"/>
    </location>
</feature>
<dbReference type="InterPro" id="IPR049142">
    <property type="entry name" value="MS_channel_1st"/>
</dbReference>
<dbReference type="InterPro" id="IPR011066">
    <property type="entry name" value="MscS_channel_C_sf"/>
</dbReference>
<dbReference type="SUPFAM" id="SSF50182">
    <property type="entry name" value="Sm-like ribonucleoproteins"/>
    <property type="match status" value="1"/>
</dbReference>
<dbReference type="GO" id="GO:0008381">
    <property type="term" value="F:mechanosensitive monoatomic ion channel activity"/>
    <property type="evidence" value="ECO:0007669"/>
    <property type="project" value="UniProtKB-ARBA"/>
</dbReference>
<proteinExistence type="inferred from homology"/>
<keyword evidence="4 8" id="KW-0812">Transmembrane</keyword>
<dbReference type="EMBL" id="UHIC01000001">
    <property type="protein sequence ID" value="SUO97347.1"/>
    <property type="molecule type" value="Genomic_DNA"/>
</dbReference>
<dbReference type="GO" id="GO:0005886">
    <property type="term" value="C:plasma membrane"/>
    <property type="evidence" value="ECO:0007669"/>
    <property type="project" value="UniProtKB-SubCell"/>
</dbReference>
<dbReference type="Gene3D" id="3.30.70.100">
    <property type="match status" value="1"/>
</dbReference>
<feature type="transmembrane region" description="Helical" evidence="8">
    <location>
        <begin position="764"/>
        <end position="784"/>
    </location>
</feature>
<feature type="transmembrane region" description="Helical" evidence="8">
    <location>
        <begin position="552"/>
        <end position="569"/>
    </location>
</feature>
<comment type="subcellular location">
    <subcellularLocation>
        <location evidence="1">Cell membrane</location>
        <topology evidence="1">Multi-pass membrane protein</topology>
    </subcellularLocation>
</comment>
<feature type="transmembrane region" description="Helical" evidence="8">
    <location>
        <begin position="481"/>
        <end position="502"/>
    </location>
</feature>
<evidence type="ECO:0000256" key="2">
    <source>
        <dbReference type="ARBA" id="ARBA00008017"/>
    </source>
</evidence>
<dbReference type="InterPro" id="IPR052702">
    <property type="entry name" value="MscS-like_channel"/>
</dbReference>
<evidence type="ECO:0000256" key="5">
    <source>
        <dbReference type="ARBA" id="ARBA00022989"/>
    </source>
</evidence>
<dbReference type="PANTHER" id="PTHR30347">
    <property type="entry name" value="POTASSIUM CHANNEL RELATED"/>
    <property type="match status" value="1"/>
</dbReference>
<dbReference type="SUPFAM" id="SSF82861">
    <property type="entry name" value="Mechanosensitive channel protein MscS (YggB), transmembrane region"/>
    <property type="match status" value="1"/>
</dbReference>
<dbReference type="PANTHER" id="PTHR30347:SF1">
    <property type="entry name" value="MECHANOSENSITIVE CHANNEL MSCK"/>
    <property type="match status" value="1"/>
</dbReference>
<evidence type="ECO:0000256" key="6">
    <source>
        <dbReference type="ARBA" id="ARBA00023136"/>
    </source>
</evidence>
<dbReference type="InterPro" id="IPR011014">
    <property type="entry name" value="MscS_channel_TM-2"/>
</dbReference>
<dbReference type="Pfam" id="PF00924">
    <property type="entry name" value="MS_channel_2nd"/>
    <property type="match status" value="1"/>
</dbReference>
<dbReference type="Gene3D" id="2.30.30.60">
    <property type="match status" value="1"/>
</dbReference>
<dbReference type="Pfam" id="PF21088">
    <property type="entry name" value="MS_channel_1st"/>
    <property type="match status" value="1"/>
</dbReference>
<feature type="transmembrane region" description="Helical" evidence="8">
    <location>
        <begin position="447"/>
        <end position="475"/>
    </location>
</feature>
<keyword evidence="3" id="KW-1003">Cell membrane</keyword>
<keyword evidence="5 8" id="KW-1133">Transmembrane helix</keyword>
<evidence type="ECO:0000256" key="1">
    <source>
        <dbReference type="ARBA" id="ARBA00004651"/>
    </source>
</evidence>
<comment type="similarity">
    <text evidence="2">Belongs to the MscS (TC 1.A.23) family.</text>
</comment>
<feature type="coiled-coil region" evidence="7">
    <location>
        <begin position="78"/>
        <end position="112"/>
    </location>
</feature>